<dbReference type="PANTHER" id="PTHR31902">
    <property type="entry name" value="ACTIN PATCHES DISTAL PROTEIN 1"/>
    <property type="match status" value="1"/>
</dbReference>
<dbReference type="Proteomes" id="UP001153678">
    <property type="component" value="Unassembled WGS sequence"/>
</dbReference>
<gene>
    <name evidence="2" type="ORF">FWILDA_LOCUS8604</name>
</gene>
<dbReference type="Pfam" id="PF06999">
    <property type="entry name" value="Suc_Fer-like"/>
    <property type="match status" value="1"/>
</dbReference>
<dbReference type="InterPro" id="IPR036249">
    <property type="entry name" value="Thioredoxin-like_sf"/>
</dbReference>
<evidence type="ECO:0000256" key="1">
    <source>
        <dbReference type="SAM" id="MobiDB-lite"/>
    </source>
</evidence>
<feature type="compositionally biased region" description="Low complexity" evidence="1">
    <location>
        <begin position="34"/>
        <end position="60"/>
    </location>
</feature>
<reference evidence="2" key="1">
    <citation type="submission" date="2022-08" db="EMBL/GenBank/DDBJ databases">
        <authorList>
            <person name="Kallberg Y."/>
            <person name="Tangrot J."/>
            <person name="Rosling A."/>
        </authorList>
    </citation>
    <scope>NUCLEOTIDE SEQUENCE</scope>
    <source>
        <strain evidence="2">Wild A</strain>
    </source>
</reference>
<dbReference type="AlphaFoldDB" id="A0A9W4SR80"/>
<dbReference type="CDD" id="cd03062">
    <property type="entry name" value="TRX_Fd_Sucrase"/>
    <property type="match status" value="1"/>
</dbReference>
<dbReference type="Gene3D" id="3.40.30.10">
    <property type="entry name" value="Glutaredoxin"/>
    <property type="match status" value="1"/>
</dbReference>
<evidence type="ECO:0000313" key="3">
    <source>
        <dbReference type="Proteomes" id="UP001153678"/>
    </source>
</evidence>
<dbReference type="SUPFAM" id="SSF52833">
    <property type="entry name" value="Thioredoxin-like"/>
    <property type="match status" value="1"/>
</dbReference>
<organism evidence="2 3">
    <name type="scientific">Funneliformis geosporum</name>
    <dbReference type="NCBI Taxonomy" id="1117311"/>
    <lineage>
        <taxon>Eukaryota</taxon>
        <taxon>Fungi</taxon>
        <taxon>Fungi incertae sedis</taxon>
        <taxon>Mucoromycota</taxon>
        <taxon>Glomeromycotina</taxon>
        <taxon>Glomeromycetes</taxon>
        <taxon>Glomerales</taxon>
        <taxon>Glomeraceae</taxon>
        <taxon>Funneliformis</taxon>
    </lineage>
</organism>
<accession>A0A9W4SR80</accession>
<dbReference type="EMBL" id="CAMKVN010001863">
    <property type="protein sequence ID" value="CAI2178474.1"/>
    <property type="molecule type" value="Genomic_DNA"/>
</dbReference>
<keyword evidence="3" id="KW-1185">Reference proteome</keyword>
<dbReference type="OrthoDB" id="10253744at2759"/>
<name>A0A9W4SR80_9GLOM</name>
<dbReference type="PANTHER" id="PTHR31902:SF14">
    <property type="entry name" value="ACTIN PATCHES DISTAL PROTEIN 1"/>
    <property type="match status" value="1"/>
</dbReference>
<evidence type="ECO:0000313" key="2">
    <source>
        <dbReference type="EMBL" id="CAI2178474.1"/>
    </source>
</evidence>
<dbReference type="InterPro" id="IPR009737">
    <property type="entry name" value="Aim32/Apd1-like"/>
</dbReference>
<sequence>MVNNFNGVNQSVSTSPSSSMENTFINNNFKRKMSNSSSSDNSSLNPTPTNSFTNLSTSSSEDPIISIEDISSENPCFSCQSPCSIHPSYPSNLNINRVANLHDTVQPHIRHVIISTGKSDWNKIIELDSGNLSAEFDRQNSTLSFLTFLSFWGNDVLIFPDNLIVRNVTTGKAKEFYDRFLSNKKLDDKETLKTGFAVENISYKSVILICGHKTRDIRCGIAGPILKNEFEKVLKEKRMDLVSTGNKGVPVYLSSHVGGHQFAGNVIVYRDGHGIWYGRVTPCHVPMIIEKTIIEGKIIKDLYQKDVEIRDIDVNPSNETSTTTKVSPGDDFTRRIENPSYFRGTQDRVTGSIKEGIGKLIGNEGLEDRGKSQKQKGQREIINVQSEIFDTVL</sequence>
<comment type="caution">
    <text evidence="2">The sequence shown here is derived from an EMBL/GenBank/DDBJ whole genome shotgun (WGS) entry which is preliminary data.</text>
</comment>
<proteinExistence type="predicted"/>
<protein>
    <submittedName>
        <fullName evidence="2">10663_t:CDS:1</fullName>
    </submittedName>
</protein>
<feature type="region of interest" description="Disordered" evidence="1">
    <location>
        <begin position="1"/>
        <end position="60"/>
    </location>
</feature>
<feature type="compositionally biased region" description="Polar residues" evidence="1">
    <location>
        <begin position="1"/>
        <end position="10"/>
    </location>
</feature>